<dbReference type="Proteomes" id="UP001595721">
    <property type="component" value="Unassembled WGS sequence"/>
</dbReference>
<feature type="domain" description="Fe/B12 periplasmic-binding" evidence="3">
    <location>
        <begin position="26"/>
        <end position="278"/>
    </location>
</feature>
<keyword evidence="2" id="KW-0732">Signal</keyword>
<dbReference type="InterPro" id="IPR002491">
    <property type="entry name" value="ABC_transptr_periplasmic_BD"/>
</dbReference>
<feature type="region of interest" description="Disordered" evidence="1">
    <location>
        <begin position="275"/>
        <end position="295"/>
    </location>
</feature>
<sequence>MTPSLVALILAAGLMLGGAASAAPRRVVSMNLCTDQLAMMLAAPGQLISISHLGHDPAVSPMADRARAYGRNHGHAEELFRLRPDLVLAGRYSGGAAVAMLERLGVPVLTLAPARDLTEVRENIRQLGQALGQEARAARMIADFDAGLATLRAARDAAPLRAAIYDPNGYSWGNASLAGQIVTEAGLHNIATELGITSGGQMALETLVLSDPDMLIRSPRYATASHAEEVLSHPALTALLRGGTIDAASGPDWSCGTPQLLGAIAALRAAAAQEGAAGGDTTEKNTTPGHADAAR</sequence>
<feature type="signal peptide" evidence="2">
    <location>
        <begin position="1"/>
        <end position="22"/>
    </location>
</feature>
<evidence type="ECO:0000256" key="1">
    <source>
        <dbReference type="SAM" id="MobiDB-lite"/>
    </source>
</evidence>
<feature type="chain" id="PRO_5047538908" evidence="2">
    <location>
        <begin position="23"/>
        <end position="295"/>
    </location>
</feature>
<dbReference type="InterPro" id="IPR050902">
    <property type="entry name" value="ABC_Transporter_SBP"/>
</dbReference>
<dbReference type="PROSITE" id="PS50983">
    <property type="entry name" value="FE_B12_PBP"/>
    <property type="match status" value="1"/>
</dbReference>
<keyword evidence="5" id="KW-1185">Reference proteome</keyword>
<name>A0ABV7QYM4_9RHOB</name>
<dbReference type="Gene3D" id="3.40.50.1980">
    <property type="entry name" value="Nitrogenase molybdenum iron protein domain"/>
    <property type="match status" value="2"/>
</dbReference>
<dbReference type="Pfam" id="PF01497">
    <property type="entry name" value="Peripla_BP_2"/>
    <property type="match status" value="1"/>
</dbReference>
<dbReference type="PANTHER" id="PTHR30535">
    <property type="entry name" value="VITAMIN B12-BINDING PROTEIN"/>
    <property type="match status" value="1"/>
</dbReference>
<gene>
    <name evidence="4" type="ORF">ACFOMH_02925</name>
</gene>
<reference evidence="5" key="1">
    <citation type="journal article" date="2019" name="Int. J. Syst. Evol. Microbiol.">
        <title>The Global Catalogue of Microorganisms (GCM) 10K type strain sequencing project: providing services to taxonomists for standard genome sequencing and annotation.</title>
        <authorList>
            <consortium name="The Broad Institute Genomics Platform"/>
            <consortium name="The Broad Institute Genome Sequencing Center for Infectious Disease"/>
            <person name="Wu L."/>
            <person name="Ma J."/>
        </authorList>
    </citation>
    <scope>NUCLEOTIDE SEQUENCE [LARGE SCALE GENOMIC DNA]</scope>
    <source>
        <strain evidence="5">KCTC 42899</strain>
    </source>
</reference>
<dbReference type="RefSeq" id="WP_377742515.1">
    <property type="nucleotide sequence ID" value="NZ_JBHRXJ010000002.1"/>
</dbReference>
<comment type="caution">
    <text evidence="4">The sequence shown here is derived from an EMBL/GenBank/DDBJ whole genome shotgun (WGS) entry which is preliminary data.</text>
</comment>
<evidence type="ECO:0000313" key="5">
    <source>
        <dbReference type="Proteomes" id="UP001595721"/>
    </source>
</evidence>
<evidence type="ECO:0000313" key="4">
    <source>
        <dbReference type="EMBL" id="MFC3527111.1"/>
    </source>
</evidence>
<protein>
    <submittedName>
        <fullName evidence="4">ABC transporter substrate-binding protein</fullName>
    </submittedName>
</protein>
<evidence type="ECO:0000256" key="2">
    <source>
        <dbReference type="SAM" id="SignalP"/>
    </source>
</evidence>
<evidence type="ECO:0000259" key="3">
    <source>
        <dbReference type="PROSITE" id="PS50983"/>
    </source>
</evidence>
<organism evidence="4 5">
    <name type="scientific">Paracoccus mangrovi</name>
    <dbReference type="NCBI Taxonomy" id="1715645"/>
    <lineage>
        <taxon>Bacteria</taxon>
        <taxon>Pseudomonadati</taxon>
        <taxon>Pseudomonadota</taxon>
        <taxon>Alphaproteobacteria</taxon>
        <taxon>Rhodobacterales</taxon>
        <taxon>Paracoccaceae</taxon>
        <taxon>Paracoccus</taxon>
    </lineage>
</organism>
<accession>A0ABV7QYM4</accession>
<dbReference type="SUPFAM" id="SSF53807">
    <property type="entry name" value="Helical backbone' metal receptor"/>
    <property type="match status" value="1"/>
</dbReference>
<proteinExistence type="predicted"/>
<dbReference type="PANTHER" id="PTHR30535:SF34">
    <property type="entry name" value="MOLYBDATE-BINDING PROTEIN MOLA"/>
    <property type="match status" value="1"/>
</dbReference>
<dbReference type="EMBL" id="JBHRXJ010000002">
    <property type="protein sequence ID" value="MFC3527111.1"/>
    <property type="molecule type" value="Genomic_DNA"/>
</dbReference>